<reference evidence="1 2" key="1">
    <citation type="journal article" date="2010" name="Stand. Genomic Sci.">
        <title>Complete genome sequence of Olsenella uli type strain (VPI D76D-27C).</title>
        <authorList>
            <person name="Goker M."/>
            <person name="Held B."/>
            <person name="Lucas S."/>
            <person name="Nolan M."/>
            <person name="Yasawong M."/>
            <person name="Glavina Del Rio T."/>
            <person name="Tice H."/>
            <person name="Cheng J.F."/>
            <person name="Bruce D."/>
            <person name="Detter J.C."/>
            <person name="Tapia R."/>
            <person name="Han C."/>
            <person name="Goodwin L."/>
            <person name="Pitluck S."/>
            <person name="Liolios K."/>
            <person name="Ivanova N."/>
            <person name="Mavromatis K."/>
            <person name="Mikhailova N."/>
            <person name="Pati A."/>
            <person name="Chen A."/>
            <person name="Palaniappan K."/>
            <person name="Land M."/>
            <person name="Hauser L."/>
            <person name="Chang Y.J."/>
            <person name="Jeffries C.D."/>
            <person name="Rohde M."/>
            <person name="Sikorski J."/>
            <person name="Pukall R."/>
            <person name="Woyke T."/>
            <person name="Bristow J."/>
            <person name="Eisen J.A."/>
            <person name="Markowitz V."/>
            <person name="Hugenholtz P."/>
            <person name="Kyrpides N.C."/>
            <person name="Klenk H.P."/>
            <person name="Lapidus A."/>
        </authorList>
    </citation>
    <scope>NUCLEOTIDE SEQUENCE [LARGE SCALE GENOMIC DNA]</scope>
    <source>
        <strain evidence="2">ATCC 49627 / DSM 7084 / CIP 109912 / JCM 12494 / NCIMB 702895 / VPI D76D-27C</strain>
    </source>
</reference>
<dbReference type="STRING" id="633147.Olsu_0513"/>
<keyword evidence="2" id="KW-1185">Reference proteome</keyword>
<dbReference type="EMBL" id="CP002106">
    <property type="protein sequence ID" value="ADK67628.1"/>
    <property type="molecule type" value="Genomic_DNA"/>
</dbReference>
<evidence type="ECO:0000313" key="2">
    <source>
        <dbReference type="Proteomes" id="UP000000333"/>
    </source>
</evidence>
<dbReference type="OrthoDB" id="3192592at2"/>
<accession>E1QZ14</accession>
<protein>
    <submittedName>
        <fullName evidence="1">Uncharacterized protein</fullName>
    </submittedName>
</protein>
<dbReference type="KEGG" id="ols:Olsu_0513"/>
<gene>
    <name evidence="1" type="ordered locus">Olsu_0513</name>
</gene>
<name>E1QZ14_OLSUV</name>
<dbReference type="PATRIC" id="fig|633147.7.peg.1041"/>
<dbReference type="Proteomes" id="UP000000333">
    <property type="component" value="Chromosome"/>
</dbReference>
<dbReference type="RefSeq" id="WP_013251380.1">
    <property type="nucleotide sequence ID" value="NC_014363.1"/>
</dbReference>
<proteinExistence type="predicted"/>
<sequence length="196" mass="20566">MQRDALVRVQATGSYGSVFSVGEDGVCEVGLIDPVADDYSLKLPQLTLEELPWPPAGAEAALIERLALFHLRVRRGMDVDHAFEVYLGRNEGGDLELWFAPGASRAERCVTLDECGEGLVREALVGLRLDAWRSGGGATPSLGSWSWSAEVIGDGMGMAGYGRAVAAEGLAGVVAALARLGLPVECAPGDGPRACL</sequence>
<dbReference type="AlphaFoldDB" id="E1QZ14"/>
<organism evidence="1 2">
    <name type="scientific">Olsenella uli (strain ATCC 49627 / DSM 7084 / CCUG 31166 / CIP 109912 / JCM 12494 / LMG 11480 / NCIMB 702895 / VPI D76D-27C)</name>
    <name type="common">Lactobacillus uli</name>
    <dbReference type="NCBI Taxonomy" id="633147"/>
    <lineage>
        <taxon>Bacteria</taxon>
        <taxon>Bacillati</taxon>
        <taxon>Actinomycetota</taxon>
        <taxon>Coriobacteriia</taxon>
        <taxon>Coriobacteriales</taxon>
        <taxon>Atopobiaceae</taxon>
        <taxon>Olsenella</taxon>
    </lineage>
</organism>
<evidence type="ECO:0000313" key="1">
    <source>
        <dbReference type="EMBL" id="ADK67628.1"/>
    </source>
</evidence>
<dbReference type="GeneID" id="78511951"/>
<dbReference type="HOGENOM" id="CLU_1407535_0_0_11"/>